<gene>
    <name evidence="2" type="ORF">LJ657_45010</name>
</gene>
<evidence type="ECO:0000256" key="1">
    <source>
        <dbReference type="SAM" id="SignalP"/>
    </source>
</evidence>
<dbReference type="EMBL" id="JAJSBI010000042">
    <property type="protein sequence ID" value="MCD9880591.1"/>
    <property type="molecule type" value="Genomic_DNA"/>
</dbReference>
<evidence type="ECO:0008006" key="4">
    <source>
        <dbReference type="Google" id="ProtNLM"/>
    </source>
</evidence>
<reference evidence="2" key="1">
    <citation type="submission" date="2021-12" db="EMBL/GenBank/DDBJ databases">
        <authorList>
            <person name="Lee J.-H."/>
            <person name="Kim S.-B."/>
        </authorList>
    </citation>
    <scope>NUCLEOTIDE SEQUENCE</scope>
    <source>
        <strain evidence="2">NR30</strain>
    </source>
</reference>
<keyword evidence="1" id="KW-0732">Signal</keyword>
<organism evidence="2 3">
    <name type="scientific">Streptomyces guryensis</name>
    <dbReference type="NCBI Taxonomy" id="2886947"/>
    <lineage>
        <taxon>Bacteria</taxon>
        <taxon>Bacillati</taxon>
        <taxon>Actinomycetota</taxon>
        <taxon>Actinomycetes</taxon>
        <taxon>Kitasatosporales</taxon>
        <taxon>Streptomycetaceae</taxon>
        <taxon>Streptomyces</taxon>
    </lineage>
</organism>
<dbReference type="Proteomes" id="UP001108029">
    <property type="component" value="Unassembled WGS sequence"/>
</dbReference>
<evidence type="ECO:0000313" key="3">
    <source>
        <dbReference type="Proteomes" id="UP001108029"/>
    </source>
</evidence>
<feature type="signal peptide" evidence="1">
    <location>
        <begin position="1"/>
        <end position="27"/>
    </location>
</feature>
<feature type="chain" id="PRO_5040323151" description="Secreted protein" evidence="1">
    <location>
        <begin position="28"/>
        <end position="135"/>
    </location>
</feature>
<evidence type="ECO:0000313" key="2">
    <source>
        <dbReference type="EMBL" id="MCD9880591.1"/>
    </source>
</evidence>
<proteinExistence type="predicted"/>
<protein>
    <recommendedName>
        <fullName evidence="4">Secreted protein</fullName>
    </recommendedName>
</protein>
<comment type="caution">
    <text evidence="2">The sequence shown here is derived from an EMBL/GenBank/DDBJ whole genome shotgun (WGS) entry which is preliminary data.</text>
</comment>
<dbReference type="RefSeq" id="WP_232655519.1">
    <property type="nucleotide sequence ID" value="NZ_JAJSBI010000042.1"/>
</dbReference>
<dbReference type="AlphaFoldDB" id="A0A9Q3VY51"/>
<sequence length="135" mass="14412">MFSRQKIATVTGIIGSIAVICAGAAHAQADEIPRGCKTNAAGEIICVHKTQTVHKDKRGTFVVNQTQSCSTTSRPRLVLPEDGMLNNGSTHVGPVVNCSNTAPTPKGFKRPHVKALHIKAPHVTTPHVTTPHFDF</sequence>
<name>A0A9Q3VY51_9ACTN</name>
<keyword evidence="3" id="KW-1185">Reference proteome</keyword>
<accession>A0A9Q3VY51</accession>